<dbReference type="GO" id="GO:0033958">
    <property type="term" value="F:DNA-deoxyinosine glycosylase activity"/>
    <property type="evidence" value="ECO:0007669"/>
    <property type="project" value="UniProtKB-EC"/>
</dbReference>
<evidence type="ECO:0000259" key="1">
    <source>
        <dbReference type="SMART" id="SM00986"/>
    </source>
</evidence>
<dbReference type="InterPro" id="IPR036895">
    <property type="entry name" value="Uracil-DNA_glycosylase-like_sf"/>
</dbReference>
<feature type="domain" description="Uracil-DNA glycosylase-like" evidence="1">
    <location>
        <begin position="11"/>
        <end position="160"/>
    </location>
</feature>
<keyword evidence="2" id="KW-0326">Glycosidase</keyword>
<dbReference type="InterPro" id="IPR005122">
    <property type="entry name" value="Uracil-DNA_glycosylase-like"/>
</dbReference>
<evidence type="ECO:0000313" key="3">
    <source>
        <dbReference type="Proteomes" id="UP000824078"/>
    </source>
</evidence>
<dbReference type="AlphaFoldDB" id="A0A9D1L640"/>
<name>A0A9D1L640_9ACTN</name>
<dbReference type="Pfam" id="PF03167">
    <property type="entry name" value="UDG"/>
    <property type="match status" value="1"/>
</dbReference>
<keyword evidence="2" id="KW-0378">Hydrolase</keyword>
<dbReference type="SMART" id="SM00986">
    <property type="entry name" value="UDG"/>
    <property type="match status" value="1"/>
</dbReference>
<dbReference type="InterPro" id="IPR026353">
    <property type="entry name" value="Hypoxan-DNA_Glyclase"/>
</dbReference>
<comment type="caution">
    <text evidence="2">The sequence shown here is derived from an EMBL/GenBank/DDBJ whole genome shotgun (WGS) entry which is preliminary data.</text>
</comment>
<evidence type="ECO:0000313" key="2">
    <source>
        <dbReference type="EMBL" id="HIU24668.1"/>
    </source>
</evidence>
<organism evidence="2 3">
    <name type="scientific">Candidatus Coprovicinus avistercoris</name>
    <dbReference type="NCBI Taxonomy" id="2840754"/>
    <lineage>
        <taxon>Bacteria</taxon>
        <taxon>Bacillati</taxon>
        <taxon>Actinomycetota</taxon>
        <taxon>Coriobacteriia</taxon>
        <taxon>Coriobacteriales</taxon>
        <taxon>Coriobacteriaceae</taxon>
        <taxon>Coriobacteriaceae incertae sedis</taxon>
        <taxon>Candidatus Coprovicinus</taxon>
    </lineage>
</organism>
<reference evidence="2" key="2">
    <citation type="journal article" date="2021" name="PeerJ">
        <title>Extensive microbial diversity within the chicken gut microbiome revealed by metagenomics and culture.</title>
        <authorList>
            <person name="Gilroy R."/>
            <person name="Ravi A."/>
            <person name="Getino M."/>
            <person name="Pursley I."/>
            <person name="Horton D.L."/>
            <person name="Alikhan N.F."/>
            <person name="Baker D."/>
            <person name="Gharbi K."/>
            <person name="Hall N."/>
            <person name="Watson M."/>
            <person name="Adriaenssens E.M."/>
            <person name="Foster-Nyarko E."/>
            <person name="Jarju S."/>
            <person name="Secka A."/>
            <person name="Antonio M."/>
            <person name="Oren A."/>
            <person name="Chaudhuri R.R."/>
            <person name="La Ragione R."/>
            <person name="Hildebrand F."/>
            <person name="Pallen M.J."/>
        </authorList>
    </citation>
    <scope>NUCLEOTIDE SEQUENCE</scope>
    <source>
        <strain evidence="2">ChiHjej12B11-29160</strain>
    </source>
</reference>
<accession>A0A9D1L640</accession>
<sequence length="168" mass="18970">MESELVIHTLDPVFDNNSRVLVLGTMPSPKSREQHFYYANPRNRFWRVMEQLFSLRDQALSENKARCEFLLAHHIALWDVLHACQIAGASDASIANPQPNDLVRIVSQAPIAHIFTTGTTAYHLYRKLCEQRVGMSATPLPSTSPANARMRLDDLVEAYRPIVDALQA</sequence>
<dbReference type="EMBL" id="DVMQ01000018">
    <property type="protein sequence ID" value="HIU24668.1"/>
    <property type="molecule type" value="Genomic_DNA"/>
</dbReference>
<dbReference type="CDD" id="cd10032">
    <property type="entry name" value="UDG-F6_HDG"/>
    <property type="match status" value="1"/>
</dbReference>
<dbReference type="SUPFAM" id="SSF52141">
    <property type="entry name" value="Uracil-DNA glycosylase-like"/>
    <property type="match status" value="1"/>
</dbReference>
<dbReference type="NCBIfam" id="TIGR04274">
    <property type="entry name" value="hypoxanDNAglyco"/>
    <property type="match status" value="1"/>
</dbReference>
<dbReference type="Proteomes" id="UP000824078">
    <property type="component" value="Unassembled WGS sequence"/>
</dbReference>
<dbReference type="Gene3D" id="3.40.470.10">
    <property type="entry name" value="Uracil-DNA glycosylase-like domain"/>
    <property type="match status" value="1"/>
</dbReference>
<protein>
    <submittedName>
        <fullName evidence="2">DNA-deoxyinosine glycosylase</fullName>
        <ecNumber evidence="2">3.2.2.15</ecNumber>
    </submittedName>
</protein>
<dbReference type="SMART" id="SM00987">
    <property type="entry name" value="UreE_C"/>
    <property type="match status" value="1"/>
</dbReference>
<dbReference type="EC" id="3.2.2.15" evidence="2"/>
<gene>
    <name evidence="2" type="ORF">IAD17_07080</name>
</gene>
<reference evidence="2" key="1">
    <citation type="submission" date="2020-10" db="EMBL/GenBank/DDBJ databases">
        <authorList>
            <person name="Gilroy R."/>
        </authorList>
    </citation>
    <scope>NUCLEOTIDE SEQUENCE</scope>
    <source>
        <strain evidence="2">ChiHjej12B11-29160</strain>
    </source>
</reference>
<proteinExistence type="predicted"/>